<feature type="transmembrane region" description="Helical" evidence="1">
    <location>
        <begin position="203"/>
        <end position="220"/>
    </location>
</feature>
<dbReference type="EMBL" id="BMXF01000002">
    <property type="protein sequence ID" value="GHB67152.1"/>
    <property type="molecule type" value="Genomic_DNA"/>
</dbReference>
<dbReference type="InterPro" id="IPR032816">
    <property type="entry name" value="VTT_dom"/>
</dbReference>
<evidence type="ECO:0000256" key="1">
    <source>
        <dbReference type="SAM" id="Phobius"/>
    </source>
</evidence>
<feature type="transmembrane region" description="Helical" evidence="1">
    <location>
        <begin position="163"/>
        <end position="183"/>
    </location>
</feature>
<proteinExistence type="predicted"/>
<keyword evidence="1" id="KW-0472">Membrane</keyword>
<dbReference type="Pfam" id="PF09335">
    <property type="entry name" value="VTT_dom"/>
    <property type="match status" value="1"/>
</dbReference>
<dbReference type="AlphaFoldDB" id="A0A8J3G9X4"/>
<feature type="transmembrane region" description="Helical" evidence="1">
    <location>
        <begin position="76"/>
        <end position="100"/>
    </location>
</feature>
<sequence>MANPIFKKYPLPLVLSTVLAIMPLLTSSLLTAWAVGYEEFWAGLSLTQWILITLGLSFASALALTPPTFLALVYGYFLGWIGLPLLFLLNLAAIGIVFFMGKKLIPLSFLPQIQAAYPAAAKLLLRFHEDPVRLIFFTKLSPALPFAITNLIFTLAGARLPQMLLGGALGMIPRTMLAMWIGTQAKEIRYLLEHPNEGIGTKLLVVALVILSTVGILWFFKRK</sequence>
<feature type="transmembrane region" description="Helical" evidence="1">
    <location>
        <begin position="134"/>
        <end position="156"/>
    </location>
</feature>
<comment type="caution">
    <text evidence="3">The sequence shown here is derived from an EMBL/GenBank/DDBJ whole genome shotgun (WGS) entry which is preliminary data.</text>
</comment>
<evidence type="ECO:0000259" key="2">
    <source>
        <dbReference type="Pfam" id="PF09335"/>
    </source>
</evidence>
<reference evidence="3 4" key="1">
    <citation type="journal article" date="2014" name="Int. J. Syst. Evol. Microbiol.">
        <title>Complete genome sequence of Corynebacterium casei LMG S-19264T (=DSM 44701T), isolated from a smear-ripened cheese.</title>
        <authorList>
            <consortium name="US DOE Joint Genome Institute (JGI-PGF)"/>
            <person name="Walter F."/>
            <person name="Albersmeier A."/>
            <person name="Kalinowski J."/>
            <person name="Ruckert C."/>
        </authorList>
    </citation>
    <scope>NUCLEOTIDE SEQUENCE [LARGE SCALE GENOMIC DNA]</scope>
    <source>
        <strain evidence="3 4">KCTC 12866</strain>
    </source>
</reference>
<keyword evidence="1" id="KW-1133">Transmembrane helix</keyword>
<feature type="domain" description="VTT" evidence="2">
    <location>
        <begin position="66"/>
        <end position="183"/>
    </location>
</feature>
<feature type="transmembrane region" description="Helical" evidence="1">
    <location>
        <begin position="40"/>
        <end position="64"/>
    </location>
</feature>
<dbReference type="RefSeq" id="WP_229580707.1">
    <property type="nucleotide sequence ID" value="NZ_BMXF01000002.1"/>
</dbReference>
<keyword evidence="1" id="KW-0812">Transmembrane</keyword>
<accession>A0A8J3G9X4</accession>
<organism evidence="3 4">
    <name type="scientific">Persicitalea jodogahamensis</name>
    <dbReference type="NCBI Taxonomy" id="402147"/>
    <lineage>
        <taxon>Bacteria</taxon>
        <taxon>Pseudomonadati</taxon>
        <taxon>Bacteroidota</taxon>
        <taxon>Cytophagia</taxon>
        <taxon>Cytophagales</taxon>
        <taxon>Spirosomataceae</taxon>
        <taxon>Persicitalea</taxon>
    </lineage>
</organism>
<keyword evidence="4" id="KW-1185">Reference proteome</keyword>
<name>A0A8J3G9X4_9BACT</name>
<evidence type="ECO:0000313" key="3">
    <source>
        <dbReference type="EMBL" id="GHB67152.1"/>
    </source>
</evidence>
<dbReference type="Proteomes" id="UP000598271">
    <property type="component" value="Unassembled WGS sequence"/>
</dbReference>
<feature type="transmembrane region" description="Helical" evidence="1">
    <location>
        <begin position="12"/>
        <end position="34"/>
    </location>
</feature>
<gene>
    <name evidence="3" type="ORF">GCM10007390_20560</name>
</gene>
<protein>
    <recommendedName>
        <fullName evidence="2">VTT domain-containing protein</fullName>
    </recommendedName>
</protein>
<evidence type="ECO:0000313" key="4">
    <source>
        <dbReference type="Proteomes" id="UP000598271"/>
    </source>
</evidence>